<feature type="compositionally biased region" description="Acidic residues" evidence="1">
    <location>
        <begin position="132"/>
        <end position="146"/>
    </location>
</feature>
<dbReference type="Proteomes" id="UP000510869">
    <property type="component" value="Chromosome"/>
</dbReference>
<protein>
    <recommendedName>
        <fullName evidence="3">DUF7344 domain-containing protein</fullName>
    </recommendedName>
</protein>
<keyword evidence="2" id="KW-1133">Transmembrane helix</keyword>
<gene>
    <name evidence="4" type="ORF">HYG81_05065</name>
</gene>
<evidence type="ECO:0000313" key="4">
    <source>
        <dbReference type="EMBL" id="QLK26982.1"/>
    </source>
</evidence>
<evidence type="ECO:0000313" key="5">
    <source>
        <dbReference type="Proteomes" id="UP000510869"/>
    </source>
</evidence>
<keyword evidence="2" id="KW-0472">Membrane</keyword>
<feature type="region of interest" description="Disordered" evidence="1">
    <location>
        <begin position="1"/>
        <end position="28"/>
    </location>
</feature>
<dbReference type="RefSeq" id="WP_180842152.1">
    <property type="nucleotide sequence ID" value="NZ_CP059154.1"/>
</dbReference>
<feature type="transmembrane region" description="Helical" evidence="2">
    <location>
        <begin position="165"/>
        <end position="191"/>
    </location>
</feature>
<proteinExistence type="predicted"/>
<keyword evidence="5" id="KW-1185">Reference proteome</keyword>
<feature type="compositionally biased region" description="Acidic residues" evidence="1">
    <location>
        <begin position="17"/>
        <end position="28"/>
    </location>
</feature>
<feature type="domain" description="DUF7344" evidence="3">
    <location>
        <begin position="35"/>
        <end position="114"/>
    </location>
</feature>
<evidence type="ECO:0000256" key="1">
    <source>
        <dbReference type="SAM" id="MobiDB-lite"/>
    </source>
</evidence>
<dbReference type="OrthoDB" id="331021at2157"/>
<feature type="region of interest" description="Disordered" evidence="1">
    <location>
        <begin position="130"/>
        <end position="149"/>
    </location>
</feature>
<dbReference type="KEGG" id="nay:HYG81_05065"/>
<name>A0A7D6GS09_9EURY</name>
<dbReference type="EMBL" id="CP059154">
    <property type="protein sequence ID" value="QLK26982.1"/>
    <property type="molecule type" value="Genomic_DNA"/>
</dbReference>
<dbReference type="AlphaFoldDB" id="A0A7D6GS09"/>
<dbReference type="Pfam" id="PF24035">
    <property type="entry name" value="DUF7344"/>
    <property type="match status" value="1"/>
</dbReference>
<feature type="compositionally biased region" description="Polar residues" evidence="1">
    <location>
        <begin position="1"/>
        <end position="13"/>
    </location>
</feature>
<evidence type="ECO:0000256" key="2">
    <source>
        <dbReference type="SAM" id="Phobius"/>
    </source>
</evidence>
<dbReference type="InterPro" id="IPR055768">
    <property type="entry name" value="DUF7344"/>
</dbReference>
<sequence length="196" mass="21658">MSMTAATNQSANASDAGDSESPTEETADLSLDDAFHILQTFRRRETIRYVLQADDCVKMRDVAEHVAAKEHETTVEQLLSDERQRVYIPLYQSHLPKLDEAGIIDYDKPRGIVRPGERLEQFRQYLDSVPSETDDAMEEAKEEEDATGTSVNDQQYAAIGVSLSLLLASVVGILQLPGLILGVIITALFVLETAAF</sequence>
<evidence type="ECO:0000259" key="3">
    <source>
        <dbReference type="Pfam" id="PF24035"/>
    </source>
</evidence>
<dbReference type="GeneID" id="56142552"/>
<organism evidence="4 5">
    <name type="scientific">Natrinema zhouii</name>
    <dbReference type="NCBI Taxonomy" id="1710539"/>
    <lineage>
        <taxon>Archaea</taxon>
        <taxon>Methanobacteriati</taxon>
        <taxon>Methanobacteriota</taxon>
        <taxon>Stenosarchaea group</taxon>
        <taxon>Halobacteria</taxon>
        <taxon>Halobacteriales</taxon>
        <taxon>Natrialbaceae</taxon>
        <taxon>Natrinema</taxon>
    </lineage>
</organism>
<keyword evidence="2" id="KW-0812">Transmembrane</keyword>
<accession>A0A7D6GS09</accession>
<reference evidence="4 5" key="1">
    <citation type="submission" date="2020-07" db="EMBL/GenBank/DDBJ databases">
        <title>Natrinema (YPL30) sp. nov. and Haloterrigena xxxxxx (YPL8) sp. nov., isolated from a salt mine.</title>
        <authorList>
            <person name="Cui H."/>
        </authorList>
    </citation>
    <scope>NUCLEOTIDE SEQUENCE [LARGE SCALE GENOMIC DNA]</scope>
    <source>
        <strain evidence="4 5">YPL13</strain>
    </source>
</reference>